<dbReference type="EMBL" id="LWCR01000034">
    <property type="protein sequence ID" value="OAN26612.1"/>
    <property type="molecule type" value="Genomic_DNA"/>
</dbReference>
<keyword evidence="1" id="KW-0645">Protease</keyword>
<dbReference type="PANTHER" id="PTHR43270:SF12">
    <property type="entry name" value="SUCCINYL-DIAMINOPIMELATE DESUCCINYLASE"/>
    <property type="match status" value="1"/>
</dbReference>
<dbReference type="AlphaFoldDB" id="A0A178LCS4"/>
<organism evidence="5 6">
    <name type="scientific">Pseudomonas oryzihabitans</name>
    <dbReference type="NCBI Taxonomy" id="47885"/>
    <lineage>
        <taxon>Bacteria</taxon>
        <taxon>Pseudomonadati</taxon>
        <taxon>Pseudomonadota</taxon>
        <taxon>Gammaproteobacteria</taxon>
        <taxon>Pseudomonadales</taxon>
        <taxon>Pseudomonadaceae</taxon>
        <taxon>Pseudomonas</taxon>
    </lineage>
</organism>
<dbReference type="Gene3D" id="3.30.70.360">
    <property type="match status" value="1"/>
</dbReference>
<gene>
    <name evidence="5" type="ORF">A4V15_05495</name>
</gene>
<dbReference type="PANTHER" id="PTHR43270">
    <property type="entry name" value="BETA-ALA-HIS DIPEPTIDASE"/>
    <property type="match status" value="1"/>
</dbReference>
<dbReference type="NCBIfam" id="NF005478">
    <property type="entry name" value="PRK07079.1"/>
    <property type="match status" value="1"/>
</dbReference>
<dbReference type="Pfam" id="PF01546">
    <property type="entry name" value="Peptidase_M20"/>
    <property type="match status" value="1"/>
</dbReference>
<feature type="domain" description="Peptidase M20 dimerisation" evidence="4">
    <location>
        <begin position="217"/>
        <end position="354"/>
    </location>
</feature>
<evidence type="ECO:0000259" key="4">
    <source>
        <dbReference type="Pfam" id="PF07687"/>
    </source>
</evidence>
<dbReference type="Pfam" id="PF07687">
    <property type="entry name" value="M20_dimer"/>
    <property type="match status" value="1"/>
</dbReference>
<evidence type="ECO:0000256" key="2">
    <source>
        <dbReference type="ARBA" id="ARBA00022723"/>
    </source>
</evidence>
<proteinExistence type="predicted"/>
<dbReference type="GO" id="GO:0008233">
    <property type="term" value="F:peptidase activity"/>
    <property type="evidence" value="ECO:0007669"/>
    <property type="project" value="UniProtKB-KW"/>
</dbReference>
<keyword evidence="2" id="KW-0479">Metal-binding</keyword>
<accession>A0A178LCS4</accession>
<dbReference type="InterPro" id="IPR001261">
    <property type="entry name" value="ArgE/DapE_CS"/>
</dbReference>
<dbReference type="Proteomes" id="UP000078356">
    <property type="component" value="Unassembled WGS sequence"/>
</dbReference>
<name>A0A178LCS4_9PSED</name>
<dbReference type="GO" id="GO:0046872">
    <property type="term" value="F:metal ion binding"/>
    <property type="evidence" value="ECO:0007669"/>
    <property type="project" value="UniProtKB-KW"/>
</dbReference>
<comment type="caution">
    <text evidence="5">The sequence shown here is derived from an EMBL/GenBank/DDBJ whole genome shotgun (WGS) entry which is preliminary data.</text>
</comment>
<evidence type="ECO:0000313" key="6">
    <source>
        <dbReference type="Proteomes" id="UP000078356"/>
    </source>
</evidence>
<dbReference type="RefSeq" id="WP_064308723.1">
    <property type="nucleotide sequence ID" value="NZ_LWCR01000034.1"/>
</dbReference>
<reference evidence="5 6" key="1">
    <citation type="submission" date="2016-04" db="EMBL/GenBank/DDBJ databases">
        <title>Draft Genome Sequences of Staphylococcus capitis Strain H36, S. capitis Strain H65, S. cohnii Strain H62, S. hominis Strain H69, Mycobacterium iranicum Strain H39, Plantibacter sp. Strain H53, Pseudomonas oryzihabitans Strain H72, and Microbacterium sp. Strain H83, isolated from residential settings.</title>
        <authorList>
            <person name="Lymperopoulou D."/>
            <person name="Adams R.I."/>
            <person name="Lindow S."/>
            <person name="Coil D.A."/>
            <person name="Jospin G."/>
            <person name="Eisen J.A."/>
        </authorList>
    </citation>
    <scope>NUCLEOTIDE SEQUENCE [LARGE SCALE GENOMIC DNA]</scope>
    <source>
        <strain evidence="5 6">H72</strain>
    </source>
</reference>
<dbReference type="OrthoDB" id="9761532at2"/>
<keyword evidence="3" id="KW-0378">Hydrolase</keyword>
<dbReference type="InterPro" id="IPR002933">
    <property type="entry name" value="Peptidase_M20"/>
</dbReference>
<evidence type="ECO:0000256" key="1">
    <source>
        <dbReference type="ARBA" id="ARBA00022670"/>
    </source>
</evidence>
<dbReference type="GO" id="GO:0006508">
    <property type="term" value="P:proteolysis"/>
    <property type="evidence" value="ECO:0007669"/>
    <property type="project" value="UniProtKB-KW"/>
</dbReference>
<dbReference type="InterPro" id="IPR011650">
    <property type="entry name" value="Peptidase_M20_dimer"/>
</dbReference>
<evidence type="ECO:0000313" key="5">
    <source>
        <dbReference type="EMBL" id="OAN26612.1"/>
    </source>
</evidence>
<sequence length="464" mass="50221">MTSRTHALELAAAHFDSGAFRARLATAVAHPTESQEPERQAELQRYLDDFIAPYVASLGFTSRRLDNPVAGKGPLLIAERIEDPTLPTLLSYGHGDVVRGDTSRWREGLAPWTLVEQGERWYGRGTADNKGQHLLNLAALEQVIAARGGRMGYNVKLLLEMGEEIGSVGLRTFCQEQRQALAADLFIASDGPRVSASRPTLFLGARGTFNFDLHLDLREGGHHSGNWGGLLANPGIILAHALASLVDARGQIQVAGLKPTELPAPVRRALADIEVGGAPGDPAIDPLWGEPGLTPAERVYGWNTFELLAFTTGNPEAPVNAIPGSARAHCQIRFVAGCDCTTFIPLIEAHLAEQGFAAVRVTRAKDEILHASRLDPENPWVDWALTSLTHTLGAKPALLPNFGGGLPNDIFADILELPTLWVPHSYPACSQHAPNEHLLAPVVRQGLQLMAGLFWDLGDRWSRS</sequence>
<dbReference type="Gene3D" id="3.40.630.10">
    <property type="entry name" value="Zn peptidases"/>
    <property type="match status" value="1"/>
</dbReference>
<dbReference type="PROSITE" id="PS00759">
    <property type="entry name" value="ARGE_DAPE_CPG2_2"/>
    <property type="match status" value="1"/>
</dbReference>
<dbReference type="SUPFAM" id="SSF53187">
    <property type="entry name" value="Zn-dependent exopeptidases"/>
    <property type="match status" value="1"/>
</dbReference>
<evidence type="ECO:0000256" key="3">
    <source>
        <dbReference type="ARBA" id="ARBA00022801"/>
    </source>
</evidence>
<protein>
    <recommendedName>
        <fullName evidence="4">Peptidase M20 dimerisation domain-containing protein</fullName>
    </recommendedName>
</protein>
<dbReference type="InterPro" id="IPR051458">
    <property type="entry name" value="Cyt/Met_Dipeptidase"/>
</dbReference>